<feature type="compositionally biased region" description="Basic and acidic residues" evidence="1">
    <location>
        <begin position="120"/>
        <end position="158"/>
    </location>
</feature>
<comment type="caution">
    <text evidence="2">The sequence shown here is derived from an EMBL/GenBank/DDBJ whole genome shotgun (WGS) entry which is preliminary data.</text>
</comment>
<proteinExistence type="predicted"/>
<dbReference type="AlphaFoldDB" id="A0A016T5S9"/>
<accession>A0A016T5S9</accession>
<feature type="region of interest" description="Disordered" evidence="1">
    <location>
        <begin position="120"/>
        <end position="204"/>
    </location>
</feature>
<evidence type="ECO:0000313" key="3">
    <source>
        <dbReference type="Proteomes" id="UP000024635"/>
    </source>
</evidence>
<protein>
    <submittedName>
        <fullName evidence="2">Uncharacterized protein</fullName>
    </submittedName>
</protein>
<sequence>MSAWDSNHPCSDTAKALPQLIQKSGYMAQTKIYSEKLVSYFDSEPIVRSSRPCLFAVNIHLLLTVFYDSLVPLTNFVSMLFRYHPPSVFKNHCRYYVAPKFALLPLTFDRVVATIEERRKERREKGLDAGPRFSDRRRTPPPRRDRDRDDRDRRDRHGGSSRKRSRSRSNDRDRDRDRRRDRDRDDRRGSGRDYRDRDRRDRRY</sequence>
<dbReference type="Proteomes" id="UP000024635">
    <property type="component" value="Unassembled WGS sequence"/>
</dbReference>
<organism evidence="2 3">
    <name type="scientific">Ancylostoma ceylanicum</name>
    <dbReference type="NCBI Taxonomy" id="53326"/>
    <lineage>
        <taxon>Eukaryota</taxon>
        <taxon>Metazoa</taxon>
        <taxon>Ecdysozoa</taxon>
        <taxon>Nematoda</taxon>
        <taxon>Chromadorea</taxon>
        <taxon>Rhabditida</taxon>
        <taxon>Rhabditina</taxon>
        <taxon>Rhabditomorpha</taxon>
        <taxon>Strongyloidea</taxon>
        <taxon>Ancylostomatidae</taxon>
        <taxon>Ancylostomatinae</taxon>
        <taxon>Ancylostoma</taxon>
    </lineage>
</organism>
<reference evidence="3" key="1">
    <citation type="journal article" date="2015" name="Nat. Genet.">
        <title>The genome and transcriptome of the zoonotic hookworm Ancylostoma ceylanicum identify infection-specific gene families.</title>
        <authorList>
            <person name="Schwarz E.M."/>
            <person name="Hu Y."/>
            <person name="Antoshechkin I."/>
            <person name="Miller M.M."/>
            <person name="Sternberg P.W."/>
            <person name="Aroian R.V."/>
        </authorList>
    </citation>
    <scope>NUCLEOTIDE SEQUENCE</scope>
    <source>
        <strain evidence="3">HY135</strain>
    </source>
</reference>
<feature type="compositionally biased region" description="Basic and acidic residues" evidence="1">
    <location>
        <begin position="168"/>
        <end position="204"/>
    </location>
</feature>
<evidence type="ECO:0000313" key="2">
    <source>
        <dbReference type="EMBL" id="EYB98040.1"/>
    </source>
</evidence>
<evidence type="ECO:0000256" key="1">
    <source>
        <dbReference type="SAM" id="MobiDB-lite"/>
    </source>
</evidence>
<name>A0A016T5S9_9BILA</name>
<dbReference type="EMBL" id="JARK01001470">
    <property type="protein sequence ID" value="EYB98040.1"/>
    <property type="molecule type" value="Genomic_DNA"/>
</dbReference>
<gene>
    <name evidence="2" type="primary">Acey_s0134.g1818</name>
    <name evidence="2" type="ORF">Y032_0134g1818</name>
</gene>
<keyword evidence="3" id="KW-1185">Reference proteome</keyword>